<accession>A0A6S6S001</accession>
<reference evidence="1" key="1">
    <citation type="submission" date="2020-01" db="EMBL/GenBank/DDBJ databases">
        <authorList>
            <person name="Meier V. D."/>
            <person name="Meier V D."/>
        </authorList>
    </citation>
    <scope>NUCLEOTIDE SEQUENCE</scope>
    <source>
        <strain evidence="1">HLG_WM_MAG_06</strain>
    </source>
</reference>
<dbReference type="AlphaFoldDB" id="A0A6S6S001"/>
<proteinExistence type="predicted"/>
<organism evidence="1">
    <name type="scientific">uncultured Sulfurovum sp</name>
    <dbReference type="NCBI Taxonomy" id="269237"/>
    <lineage>
        <taxon>Bacteria</taxon>
        <taxon>Pseudomonadati</taxon>
        <taxon>Campylobacterota</taxon>
        <taxon>Epsilonproteobacteria</taxon>
        <taxon>Campylobacterales</taxon>
        <taxon>Sulfurovaceae</taxon>
        <taxon>Sulfurovum</taxon>
        <taxon>environmental samples</taxon>
    </lineage>
</organism>
<gene>
    <name evidence="1" type="ORF">HELGO_WM12620</name>
</gene>
<evidence type="ECO:0000313" key="1">
    <source>
        <dbReference type="EMBL" id="CAA6801023.1"/>
    </source>
</evidence>
<dbReference type="EMBL" id="CACVAP010000032">
    <property type="protein sequence ID" value="CAA6801023.1"/>
    <property type="molecule type" value="Genomic_DNA"/>
</dbReference>
<protein>
    <submittedName>
        <fullName evidence="1">Uncharacterized protein</fullName>
    </submittedName>
</protein>
<name>A0A6S6S001_9BACT</name>
<sequence>MEIEEIKFELELTGLSIGQITKLTNAIKRDGFDAKQMDRKLIAMGYAPIFTIYDDDEDTSK</sequence>